<dbReference type="Gene3D" id="3.30.559.30">
    <property type="entry name" value="Nonribosomal peptide synthetase, condensation domain"/>
    <property type="match status" value="1"/>
</dbReference>
<dbReference type="InterPro" id="IPR020806">
    <property type="entry name" value="PKS_PP-bd"/>
</dbReference>
<dbReference type="PROSITE" id="PS00012">
    <property type="entry name" value="PHOSPHOPANTETHEINE"/>
    <property type="match status" value="1"/>
</dbReference>
<dbReference type="PANTHER" id="PTHR45527">
    <property type="entry name" value="NONRIBOSOMAL PEPTIDE SYNTHETASE"/>
    <property type="match status" value="1"/>
</dbReference>
<dbReference type="PROSITE" id="PS00455">
    <property type="entry name" value="AMP_BINDING"/>
    <property type="match status" value="1"/>
</dbReference>
<protein>
    <recommendedName>
        <fullName evidence="5">Carrier domain-containing protein</fullName>
    </recommendedName>
</protein>
<dbReference type="InterPro" id="IPR009081">
    <property type="entry name" value="PP-bd_ACP"/>
</dbReference>
<dbReference type="SUPFAM" id="SSF56801">
    <property type="entry name" value="Acetyl-CoA synthetase-like"/>
    <property type="match status" value="1"/>
</dbReference>
<keyword evidence="2" id="KW-0596">Phosphopantetheine</keyword>
<dbReference type="Pfam" id="PF00501">
    <property type="entry name" value="AMP-binding"/>
    <property type="match status" value="1"/>
</dbReference>
<dbReference type="InterPro" id="IPR036736">
    <property type="entry name" value="ACP-like_sf"/>
</dbReference>
<dbReference type="PROSITE" id="PS50075">
    <property type="entry name" value="CARRIER"/>
    <property type="match status" value="1"/>
</dbReference>
<comment type="cofactor">
    <cofactor evidence="1">
        <name>pantetheine 4'-phosphate</name>
        <dbReference type="ChEBI" id="CHEBI:47942"/>
    </cofactor>
</comment>
<dbReference type="InterPro" id="IPR020845">
    <property type="entry name" value="AMP-binding_CS"/>
</dbReference>
<sequence length="1164" mass="122234">MTLPVSPLTEWTPLIVDLLGLPAEEVAARSRQESFTALGGTSLQAIALTANGQRHLALDVEVARLLGALPLAEALAGARTYVRTDPAPRPAGAEPRDRELLPGQKAMLAAHLAGRDQAYHLMFTLQPDGPLDPDRTEAALRALTARHESLRTLFTEHAGGARRTVLPAGRTPRLLHQRLPAGTDPVRAVHELYGRRAAELLRPFEQPPVVFVRTDTGERTLLTVLVHHVLADGWSIGVLWREFARLHQDGPAALPATAPSPDWTATRLAAKEADGTLAAATDRVTARLAGAPLVAALPGDHPRAEEADGRGERLLLTLEPALAEAVERLARHARTTVTSVLLAAWALAAARRAATEDLLLGVAASGRSEAGMADLVGLCTRIVPVRCRTGGRQTAAEYVRATAAALADAVTDADLPFARVVGALAGEVDGSRNPVAQIGFAAHHDLVPHSFDTADGSRWQVHEGHCHGSVFDALLFVQDWSRRPRLAVEYASSAQSAADAGELTESFRAVLAELAARPDRPIDEVTGLSAAQHRRLAELGDGTPFATDDDLWTRFEQQAASRPDALAVDDPHAGVRLTYRQLHAHALAQADRLREAGVRPGDRVVLELPRSAAEAVAVLGVLGLPASYVAVDPGVPADRRARIVAATTPAARIGGTPDDPALTAVPTCPPATFPADSPPGGTPDVSRGSSAPGGPAALLPEGVPTAAGAGAAAYISFTSGTTGEPKGVVVPHRAVLRLADDERLFADPAAGVRMLRLSPLAFDASTLELLVPLATGGTVVVHPPEEPTPAGLAAFLPASGTTHAWLTSGLFHLVADHRPEAFAGLRQLFTGGGVVSPDHVRRVLRRCAGLRVTNGYGPTENTTFTAVCHADGAHEVPDPFPIGSPVRGTALRIVDAAGRPVPPGAVGELRAAGAGLADGYLGDPERTAEVFTDLAGLREYRTGDLVRWGADGRLRFLGRADRQVKIAGHRVEPVAVERRIREQPGVLDAVVFLAAERLCAAVKAPDGLLAAVREAVEPGLAPYERPQRWLAVDAFPLDRNGKVDLRALAVLAAPPVLAAPSAPAAPPVLAAPSEPAAPPPGAAPSADLEELISEAWAEVLGTDDFDPDEGFFDVGGDSLGVALVRRRLQEQLGGRPIPLTDLYRFPSVQALAAHLRTTTTGVPR</sequence>
<dbReference type="SUPFAM" id="SSF52777">
    <property type="entry name" value="CoA-dependent acyltransferases"/>
    <property type="match status" value="2"/>
</dbReference>
<dbReference type="InterPro" id="IPR042099">
    <property type="entry name" value="ANL_N_sf"/>
</dbReference>
<dbReference type="InterPro" id="IPR001242">
    <property type="entry name" value="Condensation_dom"/>
</dbReference>
<dbReference type="Gene3D" id="1.10.1200.10">
    <property type="entry name" value="ACP-like"/>
    <property type="match status" value="1"/>
</dbReference>
<feature type="domain" description="Carrier" evidence="5">
    <location>
        <begin position="1083"/>
        <end position="1159"/>
    </location>
</feature>
<keyword evidence="3" id="KW-0597">Phosphoprotein</keyword>
<comment type="caution">
    <text evidence="6">The sequence shown here is derived from an EMBL/GenBank/DDBJ whole genome shotgun (WGS) entry which is preliminary data.</text>
</comment>
<evidence type="ECO:0000259" key="5">
    <source>
        <dbReference type="PROSITE" id="PS50075"/>
    </source>
</evidence>
<evidence type="ECO:0000256" key="4">
    <source>
        <dbReference type="SAM" id="MobiDB-lite"/>
    </source>
</evidence>
<evidence type="ECO:0000313" key="7">
    <source>
        <dbReference type="Proteomes" id="UP001501752"/>
    </source>
</evidence>
<keyword evidence="7" id="KW-1185">Reference proteome</keyword>
<accession>A0ABP9EIS1</accession>
<dbReference type="Pfam" id="PF00550">
    <property type="entry name" value="PP-binding"/>
    <property type="match status" value="2"/>
</dbReference>
<feature type="compositionally biased region" description="Pro residues" evidence="4">
    <location>
        <begin position="667"/>
        <end position="681"/>
    </location>
</feature>
<dbReference type="InterPro" id="IPR006162">
    <property type="entry name" value="Ppantetheine_attach_site"/>
</dbReference>
<organism evidence="6 7">
    <name type="scientific">Kitasatospora terrestris</name>
    <dbReference type="NCBI Taxonomy" id="258051"/>
    <lineage>
        <taxon>Bacteria</taxon>
        <taxon>Bacillati</taxon>
        <taxon>Actinomycetota</taxon>
        <taxon>Actinomycetes</taxon>
        <taxon>Kitasatosporales</taxon>
        <taxon>Streptomycetaceae</taxon>
        <taxon>Kitasatospora</taxon>
    </lineage>
</organism>
<dbReference type="RefSeq" id="WP_345700051.1">
    <property type="nucleotide sequence ID" value="NZ_BAABIS010000001.1"/>
</dbReference>
<dbReference type="SUPFAM" id="SSF47336">
    <property type="entry name" value="ACP-like"/>
    <property type="match status" value="1"/>
</dbReference>
<evidence type="ECO:0000256" key="2">
    <source>
        <dbReference type="ARBA" id="ARBA00022450"/>
    </source>
</evidence>
<dbReference type="InterPro" id="IPR045851">
    <property type="entry name" value="AMP-bd_C_sf"/>
</dbReference>
<feature type="region of interest" description="Disordered" evidence="4">
    <location>
        <begin position="1063"/>
        <end position="1085"/>
    </location>
</feature>
<gene>
    <name evidence="6" type="ORF">GCM10023235_60420</name>
</gene>
<dbReference type="InterPro" id="IPR023213">
    <property type="entry name" value="CAT-like_dom_sf"/>
</dbReference>
<dbReference type="InterPro" id="IPR010071">
    <property type="entry name" value="AA_adenyl_dom"/>
</dbReference>
<dbReference type="PANTHER" id="PTHR45527:SF1">
    <property type="entry name" value="FATTY ACID SYNTHASE"/>
    <property type="match status" value="1"/>
</dbReference>
<evidence type="ECO:0000256" key="3">
    <source>
        <dbReference type="ARBA" id="ARBA00022553"/>
    </source>
</evidence>
<dbReference type="Gene3D" id="3.40.50.12780">
    <property type="entry name" value="N-terminal domain of ligase-like"/>
    <property type="match status" value="1"/>
</dbReference>
<evidence type="ECO:0000313" key="6">
    <source>
        <dbReference type="EMBL" id="GAA4873203.1"/>
    </source>
</evidence>
<feature type="region of interest" description="Disordered" evidence="4">
    <location>
        <begin position="666"/>
        <end position="702"/>
    </location>
</feature>
<dbReference type="EMBL" id="BAABIS010000001">
    <property type="protein sequence ID" value="GAA4873203.1"/>
    <property type="molecule type" value="Genomic_DNA"/>
</dbReference>
<feature type="compositionally biased region" description="Low complexity" evidence="4">
    <location>
        <begin position="1063"/>
        <end position="1074"/>
    </location>
</feature>
<evidence type="ECO:0000256" key="1">
    <source>
        <dbReference type="ARBA" id="ARBA00001957"/>
    </source>
</evidence>
<dbReference type="Proteomes" id="UP001501752">
    <property type="component" value="Unassembled WGS sequence"/>
</dbReference>
<proteinExistence type="predicted"/>
<dbReference type="InterPro" id="IPR000873">
    <property type="entry name" value="AMP-dep_synth/lig_dom"/>
</dbReference>
<dbReference type="Gene3D" id="3.30.559.10">
    <property type="entry name" value="Chloramphenicol acetyltransferase-like domain"/>
    <property type="match status" value="1"/>
</dbReference>
<name>A0ABP9EIS1_9ACTN</name>
<dbReference type="Pfam" id="PF00668">
    <property type="entry name" value="Condensation"/>
    <property type="match status" value="1"/>
</dbReference>
<dbReference type="NCBIfam" id="TIGR01733">
    <property type="entry name" value="AA-adenyl-dom"/>
    <property type="match status" value="1"/>
</dbReference>
<dbReference type="SMART" id="SM00823">
    <property type="entry name" value="PKS_PP"/>
    <property type="match status" value="1"/>
</dbReference>
<reference evidence="7" key="1">
    <citation type="journal article" date="2019" name="Int. J. Syst. Evol. Microbiol.">
        <title>The Global Catalogue of Microorganisms (GCM) 10K type strain sequencing project: providing services to taxonomists for standard genome sequencing and annotation.</title>
        <authorList>
            <consortium name="The Broad Institute Genomics Platform"/>
            <consortium name="The Broad Institute Genome Sequencing Center for Infectious Disease"/>
            <person name="Wu L."/>
            <person name="Ma J."/>
        </authorList>
    </citation>
    <scope>NUCLEOTIDE SEQUENCE [LARGE SCALE GENOMIC DNA]</scope>
    <source>
        <strain evidence="7">JCM 13006</strain>
    </source>
</reference>
<dbReference type="Gene3D" id="3.30.300.30">
    <property type="match status" value="1"/>
</dbReference>